<evidence type="ECO:0000313" key="2">
    <source>
        <dbReference type="Proteomes" id="UP001500393"/>
    </source>
</evidence>
<dbReference type="Proteomes" id="UP001500393">
    <property type="component" value="Unassembled WGS sequence"/>
</dbReference>
<reference evidence="2" key="1">
    <citation type="journal article" date="2019" name="Int. J. Syst. Evol. Microbiol.">
        <title>The Global Catalogue of Microorganisms (GCM) 10K type strain sequencing project: providing services to taxonomists for standard genome sequencing and annotation.</title>
        <authorList>
            <consortium name="The Broad Institute Genomics Platform"/>
            <consortium name="The Broad Institute Genome Sequencing Center for Infectious Disease"/>
            <person name="Wu L."/>
            <person name="Ma J."/>
        </authorList>
    </citation>
    <scope>NUCLEOTIDE SEQUENCE [LARGE SCALE GENOMIC DNA]</scope>
    <source>
        <strain evidence="2">JCM 14969</strain>
    </source>
</reference>
<proteinExistence type="predicted"/>
<dbReference type="EMBL" id="BAAAOS010000064">
    <property type="protein sequence ID" value="GAA1615917.1"/>
    <property type="molecule type" value="Genomic_DNA"/>
</dbReference>
<accession>A0ABP4QM81</accession>
<comment type="caution">
    <text evidence="1">The sequence shown here is derived from an EMBL/GenBank/DDBJ whole genome shotgun (WGS) entry which is preliminary data.</text>
</comment>
<keyword evidence="2" id="KW-1185">Reference proteome</keyword>
<organism evidence="1 2">
    <name type="scientific">Kribbella sancticallisti</name>
    <dbReference type="NCBI Taxonomy" id="460087"/>
    <lineage>
        <taxon>Bacteria</taxon>
        <taxon>Bacillati</taxon>
        <taxon>Actinomycetota</taxon>
        <taxon>Actinomycetes</taxon>
        <taxon>Propionibacteriales</taxon>
        <taxon>Kribbellaceae</taxon>
        <taxon>Kribbella</taxon>
    </lineage>
</organism>
<name>A0ABP4QM81_9ACTN</name>
<sequence>MLMQLQVLAADPAYADLAYAELAILAVGRPLAVTARRLIAAAASGDQL</sequence>
<gene>
    <name evidence="1" type="ORF">GCM10009789_82470</name>
</gene>
<evidence type="ECO:0000313" key="1">
    <source>
        <dbReference type="EMBL" id="GAA1615917.1"/>
    </source>
</evidence>
<protein>
    <submittedName>
        <fullName evidence="1">Uncharacterized protein</fullName>
    </submittedName>
</protein>